<dbReference type="GO" id="GO:0004519">
    <property type="term" value="F:endonuclease activity"/>
    <property type="evidence" value="ECO:0007669"/>
    <property type="project" value="UniProtKB-KW"/>
</dbReference>
<protein>
    <recommendedName>
        <fullName evidence="10">CBM20 domain-containing protein</fullName>
    </recommendedName>
</protein>
<evidence type="ECO:0000256" key="7">
    <source>
        <dbReference type="ARBA" id="ARBA00022842"/>
    </source>
</evidence>
<dbReference type="OrthoDB" id="10256463at2759"/>
<dbReference type="InterPro" id="IPR013783">
    <property type="entry name" value="Ig-like_fold"/>
</dbReference>
<evidence type="ECO:0000256" key="2">
    <source>
        <dbReference type="ARBA" id="ARBA00005522"/>
    </source>
</evidence>
<dbReference type="Pfam" id="PF10150">
    <property type="entry name" value="RNase_E_G"/>
    <property type="match status" value="1"/>
</dbReference>
<dbReference type="GO" id="GO:0004540">
    <property type="term" value="F:RNA nuclease activity"/>
    <property type="evidence" value="ECO:0007669"/>
    <property type="project" value="InterPro"/>
</dbReference>
<dbReference type="NCBIfam" id="TIGR00757">
    <property type="entry name" value="RNaseEG"/>
    <property type="match status" value="1"/>
</dbReference>
<keyword evidence="12" id="KW-1185">Reference proteome</keyword>
<comment type="function">
    <text evidence="9">Involved in intercistronic processing of primary transcripts from chloroplast operons. The endonucleolytic activity of the enzyme depends on the number of phosphates at the 5' end, is inhibited by structured RNA, and preferentially cleaves A/U-rich sequences.</text>
</comment>
<keyword evidence="8" id="KW-0694">RNA-binding</keyword>
<dbReference type="GO" id="GO:2001070">
    <property type="term" value="F:starch binding"/>
    <property type="evidence" value="ECO:0007669"/>
    <property type="project" value="InterPro"/>
</dbReference>
<comment type="cofactor">
    <cofactor evidence="1">
        <name>Mg(2+)</name>
        <dbReference type="ChEBI" id="CHEBI:18420"/>
    </cofactor>
</comment>
<keyword evidence="6" id="KW-0378">Hydrolase</keyword>
<organism evidence="11 12">
    <name type="scientific">Vanilla planifolia</name>
    <name type="common">Vanilla</name>
    <dbReference type="NCBI Taxonomy" id="51239"/>
    <lineage>
        <taxon>Eukaryota</taxon>
        <taxon>Viridiplantae</taxon>
        <taxon>Streptophyta</taxon>
        <taxon>Embryophyta</taxon>
        <taxon>Tracheophyta</taxon>
        <taxon>Spermatophyta</taxon>
        <taxon>Magnoliopsida</taxon>
        <taxon>Liliopsida</taxon>
        <taxon>Asparagales</taxon>
        <taxon>Orchidaceae</taxon>
        <taxon>Vanilloideae</taxon>
        <taxon>Vanilleae</taxon>
        <taxon>Vanilla</taxon>
    </lineage>
</organism>
<dbReference type="Gene3D" id="2.40.50.140">
    <property type="entry name" value="Nucleic acid-binding proteins"/>
    <property type="match status" value="1"/>
</dbReference>
<evidence type="ECO:0000256" key="5">
    <source>
        <dbReference type="ARBA" id="ARBA00022759"/>
    </source>
</evidence>
<keyword evidence="3" id="KW-0540">Nuclease</keyword>
<gene>
    <name evidence="11" type="ORF">HPP92_003032</name>
</gene>
<proteinExistence type="inferred from homology"/>
<keyword evidence="5" id="KW-0255">Endonuclease</keyword>
<dbReference type="GO" id="GO:0005737">
    <property type="term" value="C:cytoplasm"/>
    <property type="evidence" value="ECO:0007669"/>
    <property type="project" value="TreeGrafter"/>
</dbReference>
<comment type="caution">
    <text evidence="11">The sequence shown here is derived from an EMBL/GenBank/DDBJ whole genome shotgun (WGS) entry which is preliminary data.</text>
</comment>
<keyword evidence="7" id="KW-0460">Magnesium</keyword>
<name>A0A835VJ14_VANPL</name>
<accession>A0A835VJ14</accession>
<keyword evidence="4" id="KW-0479">Metal-binding</keyword>
<dbReference type="AlphaFoldDB" id="A0A835VJ14"/>
<dbReference type="SUPFAM" id="SSF50249">
    <property type="entry name" value="Nucleic acid-binding proteins"/>
    <property type="match status" value="1"/>
</dbReference>
<evidence type="ECO:0000256" key="6">
    <source>
        <dbReference type="ARBA" id="ARBA00022801"/>
    </source>
</evidence>
<reference evidence="11 12" key="1">
    <citation type="journal article" date="2020" name="Nat. Food">
        <title>A phased Vanilla planifolia genome enables genetic improvement of flavour and production.</title>
        <authorList>
            <person name="Hasing T."/>
            <person name="Tang H."/>
            <person name="Brym M."/>
            <person name="Khazi F."/>
            <person name="Huang T."/>
            <person name="Chambers A.H."/>
        </authorList>
    </citation>
    <scope>NUCLEOTIDE SEQUENCE [LARGE SCALE GENOMIC DNA]</scope>
    <source>
        <tissue evidence="11">Leaf</tissue>
    </source>
</reference>
<feature type="domain" description="CBM20" evidence="10">
    <location>
        <begin position="89"/>
        <end position="199"/>
    </location>
</feature>
<dbReference type="GO" id="GO:0003723">
    <property type="term" value="F:RNA binding"/>
    <property type="evidence" value="ECO:0007669"/>
    <property type="project" value="UniProtKB-KW"/>
</dbReference>
<evidence type="ECO:0000313" key="12">
    <source>
        <dbReference type="Proteomes" id="UP000636800"/>
    </source>
</evidence>
<comment type="similarity">
    <text evidence="2">Belongs to the RNase E/G family.</text>
</comment>
<dbReference type="SMART" id="SM01065">
    <property type="entry name" value="CBM_2"/>
    <property type="match status" value="1"/>
</dbReference>
<dbReference type="Gene3D" id="2.60.40.10">
    <property type="entry name" value="Immunoglobulins"/>
    <property type="match status" value="1"/>
</dbReference>
<dbReference type="Proteomes" id="UP000636800">
    <property type="component" value="Chromosome 1"/>
</dbReference>
<dbReference type="PANTHER" id="PTHR30001">
    <property type="entry name" value="RIBONUCLEASE"/>
    <property type="match status" value="1"/>
</dbReference>
<evidence type="ECO:0000259" key="10">
    <source>
        <dbReference type="PROSITE" id="PS51166"/>
    </source>
</evidence>
<dbReference type="InterPro" id="IPR013784">
    <property type="entry name" value="Carb-bd-like_fold"/>
</dbReference>
<dbReference type="PANTHER" id="PTHR30001:SF1">
    <property type="entry name" value="RIBONUCLEASE E_G-LIKE PROTEIN, CHLOROPLASTIC"/>
    <property type="match status" value="1"/>
</dbReference>
<dbReference type="EMBL" id="JADCNL010000001">
    <property type="protein sequence ID" value="KAG0498341.1"/>
    <property type="molecule type" value="Genomic_DNA"/>
</dbReference>
<evidence type="ECO:0000256" key="4">
    <source>
        <dbReference type="ARBA" id="ARBA00022723"/>
    </source>
</evidence>
<dbReference type="InterPro" id="IPR002044">
    <property type="entry name" value="CBM20"/>
</dbReference>
<evidence type="ECO:0000313" key="11">
    <source>
        <dbReference type="EMBL" id="KAG0498341.1"/>
    </source>
</evidence>
<dbReference type="FunFam" id="2.60.40.10:FF:001568">
    <property type="entry name" value="Ribonuclease E/G-like protein, chloroplastic"/>
    <property type="match status" value="1"/>
</dbReference>
<evidence type="ECO:0000256" key="9">
    <source>
        <dbReference type="ARBA" id="ARBA00023436"/>
    </source>
</evidence>
<evidence type="ECO:0000256" key="1">
    <source>
        <dbReference type="ARBA" id="ARBA00001946"/>
    </source>
</evidence>
<evidence type="ECO:0000256" key="3">
    <source>
        <dbReference type="ARBA" id="ARBA00022722"/>
    </source>
</evidence>
<sequence>MVSSRFSWSALPSLTIPQAGRSMEHCGLRNPTLLRRSSSFHSSRLTHLNTFSLPRILQLMQLQNNIRIGFYACSSRSSLISTRNGVSSIKSRELCKIHWTIEADLGDSQLIFLTGDLVSLGCWNPDVAVLFSPSAEFPNLWTAEIEVPYGIHFKYNYFLKSKEETSYELIWRPGPEYLLLVPLQTVEAEAILVRDSWLRTRLGSWPILSWGSWMLDRELPSGAGRDINQVIRRTPGEQEMHSNSNVSLSNGEPLSIDQSSEKHIHLEKDATFTSSGLEKILPEKDLPVEEPWLLCSVLSAVNDLDAASEHDRILQFESHEKLCSMPEEVSLAFSEEPASTVILVNSSICTMQRIAVLEDGKLVELLLEPVKNNVQCDSIYLGVVKKLVPHMGGALADIGIGRSSLLHIIQDREPFVFPHFQNEIDRDFSSAVVSPENSLQMDLNANEQSDDEDDSVDTALEIEPQDESLQFSNEDFDDHEAVYEIDVADAPRTVYNGAFGTAGYEDSSKDYDEVNGNQLHDEIVKEHLPIAEVEVKDTDLEPQFLASDKIRHSKAAKNKWANVRQGTKIIVQVIKEDLGTKGPTLSAYPKLKSRFWILKTRCDRIGVSKKITGLERGRLKVIAKALQPPGFGLTLRTVSSGHSKEELQKDLEGLLATWKNIVDNAKSAVLAAEEGMEGAIPIMLHKAMDQTLSVVQDYFNDKVEFMVVDSLRTYHEVTSYLQGIAPDLCKRVRLHDKKEPIFDEYNIEEEIGNILSKRVPLSNGGSLVIEQTEALVAVDVNGGHTMLGRGTSQSKAILKVNLAAARQVARELRLRDIGGIIVVDFIDMSDESNKKLVYEEMKKAVERDRSVVRVSELSKNGLMEITRKRVRPSVNFMITEPCNCCHATGRVEALETSFSKIELEICRLLSSLDKKPDLNDAKSWPKFVLRVDQRLCNYLTSGKRSKLAILSSALKVWIILKIDRGFPRGAFEVKPFTGEKEKHELHGAISSLKRPETHLRSNTVTLFPIKKRSGSVK</sequence>
<dbReference type="SUPFAM" id="SSF49452">
    <property type="entry name" value="Starch-binding domain-like"/>
    <property type="match status" value="1"/>
</dbReference>
<dbReference type="InterPro" id="IPR019307">
    <property type="entry name" value="RNA-bd_AU-1/RNase_E/G"/>
</dbReference>
<dbReference type="GO" id="GO:0016787">
    <property type="term" value="F:hydrolase activity"/>
    <property type="evidence" value="ECO:0007669"/>
    <property type="project" value="UniProtKB-KW"/>
</dbReference>
<dbReference type="GO" id="GO:0006364">
    <property type="term" value="P:rRNA processing"/>
    <property type="evidence" value="ECO:0007669"/>
    <property type="project" value="TreeGrafter"/>
</dbReference>
<dbReference type="PROSITE" id="PS51166">
    <property type="entry name" value="CBM20"/>
    <property type="match status" value="1"/>
</dbReference>
<dbReference type="GO" id="GO:0046872">
    <property type="term" value="F:metal ion binding"/>
    <property type="evidence" value="ECO:0007669"/>
    <property type="project" value="UniProtKB-KW"/>
</dbReference>
<dbReference type="InterPro" id="IPR004659">
    <property type="entry name" value="RNase_E/G"/>
</dbReference>
<dbReference type="Gene3D" id="3.40.1260.20">
    <property type="entry name" value="Ribonuclease E, catalytic domain"/>
    <property type="match status" value="1"/>
</dbReference>
<dbReference type="Pfam" id="PF00686">
    <property type="entry name" value="CBM_20"/>
    <property type="match status" value="1"/>
</dbReference>
<dbReference type="InterPro" id="IPR012340">
    <property type="entry name" value="NA-bd_OB-fold"/>
</dbReference>
<evidence type="ECO:0000256" key="8">
    <source>
        <dbReference type="ARBA" id="ARBA00022884"/>
    </source>
</evidence>